<feature type="compositionally biased region" description="Basic and acidic residues" evidence="1">
    <location>
        <begin position="59"/>
        <end position="74"/>
    </location>
</feature>
<accession>A0A553H0J6</accession>
<feature type="compositionally biased region" description="Basic and acidic residues" evidence="1">
    <location>
        <begin position="39"/>
        <end position="51"/>
    </location>
</feature>
<reference evidence="2 3" key="1">
    <citation type="submission" date="2019-07" db="EMBL/GenBank/DDBJ databases">
        <title>Pseudomonas mangiferae sp. nov., isolated from bark of mango tree in Thailand.</title>
        <authorList>
            <person name="Srisuk N."/>
            <person name="Anurat P."/>
        </authorList>
    </citation>
    <scope>NUCLEOTIDE SEQUENCE [LARGE SCALE GENOMIC DNA]</scope>
    <source>
        <strain evidence="2 3">DMKU_BBB3-04</strain>
    </source>
</reference>
<comment type="caution">
    <text evidence="2">The sequence shown here is derived from an EMBL/GenBank/DDBJ whole genome shotgun (WGS) entry which is preliminary data.</text>
</comment>
<dbReference type="EMBL" id="VJOY01000005">
    <property type="protein sequence ID" value="TRX75271.1"/>
    <property type="molecule type" value="Genomic_DNA"/>
</dbReference>
<evidence type="ECO:0000256" key="1">
    <source>
        <dbReference type="SAM" id="MobiDB-lite"/>
    </source>
</evidence>
<feature type="region of interest" description="Disordered" evidence="1">
    <location>
        <begin position="39"/>
        <end position="74"/>
    </location>
</feature>
<organism evidence="2 3">
    <name type="scientific">Pseudomonas mangiferae</name>
    <dbReference type="NCBI Taxonomy" id="2593654"/>
    <lineage>
        <taxon>Bacteria</taxon>
        <taxon>Pseudomonadati</taxon>
        <taxon>Pseudomonadota</taxon>
        <taxon>Gammaproteobacteria</taxon>
        <taxon>Pseudomonadales</taxon>
        <taxon>Pseudomonadaceae</taxon>
        <taxon>Pseudomonas</taxon>
    </lineage>
</organism>
<keyword evidence="3" id="KW-1185">Reference proteome</keyword>
<dbReference type="InterPro" id="IPR020000">
    <property type="entry name" value="Phage_P2_LysB"/>
</dbReference>
<proteinExistence type="predicted"/>
<name>A0A553H0J6_9PSED</name>
<dbReference type="Proteomes" id="UP000315235">
    <property type="component" value="Unassembled WGS sequence"/>
</dbReference>
<protein>
    <submittedName>
        <fullName evidence="2">LysB family phage lysis regulatory protein</fullName>
    </submittedName>
</protein>
<evidence type="ECO:0000313" key="3">
    <source>
        <dbReference type="Proteomes" id="UP000315235"/>
    </source>
</evidence>
<dbReference type="OrthoDB" id="8658549at2"/>
<feature type="region of interest" description="Disordered" evidence="1">
    <location>
        <begin position="128"/>
        <end position="147"/>
    </location>
</feature>
<sequence>MSLVRQALLGSALFAALGLFCWVQHVRLEASQAKVEHAREERDAARRETEHQTTQLSRLDQELTRQRDAQRTLGERLATTRNLLAQRQRTLEELTRENQALRAWAAQPLPDVARRLRQRPALVGADAYRQWVSSGEPLHTKPGESSH</sequence>
<gene>
    <name evidence="2" type="ORF">FM069_09265</name>
</gene>
<evidence type="ECO:0000313" key="2">
    <source>
        <dbReference type="EMBL" id="TRX75271.1"/>
    </source>
</evidence>
<dbReference type="AlphaFoldDB" id="A0A553H0J6"/>
<feature type="compositionally biased region" description="Basic and acidic residues" evidence="1">
    <location>
        <begin position="138"/>
        <end position="147"/>
    </location>
</feature>
<dbReference type="NCBIfam" id="TIGR03495">
    <property type="entry name" value="phage_LysB"/>
    <property type="match status" value="1"/>
</dbReference>